<accession>A0A392U1F4</accession>
<evidence type="ECO:0000313" key="2">
    <source>
        <dbReference type="EMBL" id="MCI66534.1"/>
    </source>
</evidence>
<evidence type="ECO:0000259" key="1">
    <source>
        <dbReference type="Pfam" id="PF14244"/>
    </source>
</evidence>
<dbReference type="Pfam" id="PF14244">
    <property type="entry name" value="Retrotran_gag_3"/>
    <property type="match status" value="1"/>
</dbReference>
<dbReference type="AlphaFoldDB" id="A0A392U1F4"/>
<keyword evidence="2" id="KW-0808">Transferase</keyword>
<dbReference type="PANTHER" id="PTHR37610">
    <property type="entry name" value="CCHC-TYPE DOMAIN-CONTAINING PROTEIN"/>
    <property type="match status" value="1"/>
</dbReference>
<dbReference type="GO" id="GO:0016301">
    <property type="term" value="F:kinase activity"/>
    <property type="evidence" value="ECO:0007669"/>
    <property type="project" value="UniProtKB-KW"/>
</dbReference>
<dbReference type="PANTHER" id="PTHR37610:SF97">
    <property type="entry name" value="RETROTRANSPOSON GAG DOMAIN-CONTAINING PROTEIN"/>
    <property type="match status" value="1"/>
</dbReference>
<name>A0A392U1F4_9FABA</name>
<dbReference type="Proteomes" id="UP000265520">
    <property type="component" value="Unassembled WGS sequence"/>
</dbReference>
<proteinExistence type="predicted"/>
<feature type="domain" description="Retrotransposon Copia-like N-terminal" evidence="1">
    <location>
        <begin position="20"/>
        <end position="60"/>
    </location>
</feature>
<reference evidence="2 3" key="1">
    <citation type="journal article" date="2018" name="Front. Plant Sci.">
        <title>Red Clover (Trifolium pratense) and Zigzag Clover (T. medium) - A Picture of Genomic Similarities and Differences.</title>
        <authorList>
            <person name="Dluhosova J."/>
            <person name="Istvanek J."/>
            <person name="Nedelnik J."/>
            <person name="Repkova J."/>
        </authorList>
    </citation>
    <scope>NUCLEOTIDE SEQUENCE [LARGE SCALE GENOMIC DNA]</scope>
    <source>
        <strain evidence="3">cv. 10/8</strain>
        <tissue evidence="2">Leaf</tissue>
    </source>
</reference>
<organism evidence="2 3">
    <name type="scientific">Trifolium medium</name>
    <dbReference type="NCBI Taxonomy" id="97028"/>
    <lineage>
        <taxon>Eukaryota</taxon>
        <taxon>Viridiplantae</taxon>
        <taxon>Streptophyta</taxon>
        <taxon>Embryophyta</taxon>
        <taxon>Tracheophyta</taxon>
        <taxon>Spermatophyta</taxon>
        <taxon>Magnoliopsida</taxon>
        <taxon>eudicotyledons</taxon>
        <taxon>Gunneridae</taxon>
        <taxon>Pentapetalae</taxon>
        <taxon>rosids</taxon>
        <taxon>fabids</taxon>
        <taxon>Fabales</taxon>
        <taxon>Fabaceae</taxon>
        <taxon>Papilionoideae</taxon>
        <taxon>50 kb inversion clade</taxon>
        <taxon>NPAAA clade</taxon>
        <taxon>Hologalegina</taxon>
        <taxon>IRL clade</taxon>
        <taxon>Trifolieae</taxon>
        <taxon>Trifolium</taxon>
    </lineage>
</organism>
<evidence type="ECO:0000313" key="3">
    <source>
        <dbReference type="Proteomes" id="UP000265520"/>
    </source>
</evidence>
<feature type="non-terminal residue" evidence="2">
    <location>
        <position position="60"/>
    </location>
</feature>
<sequence>MPRATPPDPVLDNSSTYYVHPDDGPSSVVVTPLLTGSNYHSWSRSMKRALGAKMKLDFVD</sequence>
<keyword evidence="3" id="KW-1185">Reference proteome</keyword>
<dbReference type="InterPro" id="IPR029472">
    <property type="entry name" value="Copia-like_N"/>
</dbReference>
<protein>
    <submittedName>
        <fullName evidence="2">Receptor-like serine/threonine kinase</fullName>
    </submittedName>
</protein>
<comment type="caution">
    <text evidence="2">The sequence shown here is derived from an EMBL/GenBank/DDBJ whole genome shotgun (WGS) entry which is preliminary data.</text>
</comment>
<dbReference type="EMBL" id="LXQA010697298">
    <property type="protein sequence ID" value="MCI66534.1"/>
    <property type="molecule type" value="Genomic_DNA"/>
</dbReference>
<keyword evidence="2" id="KW-0675">Receptor</keyword>
<keyword evidence="2" id="KW-0418">Kinase</keyword>